<evidence type="ECO:0000313" key="1">
    <source>
        <dbReference type="EMBL" id="KAF5846491.1"/>
    </source>
</evidence>
<feature type="non-terminal residue" evidence="1">
    <location>
        <position position="1"/>
    </location>
</feature>
<evidence type="ECO:0000313" key="2">
    <source>
        <dbReference type="Proteomes" id="UP000624244"/>
    </source>
</evidence>
<proteinExistence type="predicted"/>
<dbReference type="EMBL" id="WNKQ01000016">
    <property type="protein sequence ID" value="KAF5846491.1"/>
    <property type="molecule type" value="Genomic_DNA"/>
</dbReference>
<comment type="caution">
    <text evidence="1">The sequence shown here is derived from an EMBL/GenBank/DDBJ whole genome shotgun (WGS) entry which is preliminary data.</text>
</comment>
<organism evidence="1 2">
    <name type="scientific">Cochliobolus sativus</name>
    <name type="common">Common root rot and spot blotch fungus</name>
    <name type="synonym">Bipolaris sorokiniana</name>
    <dbReference type="NCBI Taxonomy" id="45130"/>
    <lineage>
        <taxon>Eukaryota</taxon>
        <taxon>Fungi</taxon>
        <taxon>Dikarya</taxon>
        <taxon>Ascomycota</taxon>
        <taxon>Pezizomycotina</taxon>
        <taxon>Dothideomycetes</taxon>
        <taxon>Pleosporomycetidae</taxon>
        <taxon>Pleosporales</taxon>
        <taxon>Pleosporineae</taxon>
        <taxon>Pleosporaceae</taxon>
        <taxon>Bipolaris</taxon>
    </lineage>
</organism>
<reference evidence="1" key="1">
    <citation type="submission" date="2019-11" db="EMBL/GenBank/DDBJ databases">
        <title>Bipolaris sorokiniana Genome sequencing.</title>
        <authorList>
            <person name="Wang H."/>
        </authorList>
    </citation>
    <scope>NUCLEOTIDE SEQUENCE</scope>
</reference>
<protein>
    <submittedName>
        <fullName evidence="1">Uncharacterized protein</fullName>
    </submittedName>
</protein>
<accession>A0A8H5ZA82</accession>
<dbReference type="AlphaFoldDB" id="A0A8H5ZA82"/>
<dbReference type="Proteomes" id="UP000624244">
    <property type="component" value="Unassembled WGS sequence"/>
</dbReference>
<gene>
    <name evidence="1" type="ORF">GGP41_003842</name>
</gene>
<sequence>GTGEDVCFGRLSIITTNFQRHVASHGIVVYLKGPPYNIDMHDTTTFNKPNYETSLKNFDYIRNSTAPQIYHKIVRLCTWKDLCHIAGVSLD</sequence>
<name>A0A8H5ZA82_COCSA</name>